<evidence type="ECO:0000259" key="7">
    <source>
        <dbReference type="SMART" id="SM00833"/>
    </source>
</evidence>
<comment type="caution">
    <text evidence="8">The sequence shown here is derived from an EMBL/GenBank/DDBJ whole genome shotgun (WGS) entry which is preliminary data.</text>
</comment>
<dbReference type="Gene3D" id="3.40.50.300">
    <property type="entry name" value="P-loop containing nucleotide triphosphate hydrolases"/>
    <property type="match status" value="1"/>
</dbReference>
<gene>
    <name evidence="8" type="ORF">ABID37_004973</name>
</gene>
<dbReference type="InterPro" id="IPR011629">
    <property type="entry name" value="CobW-like_C"/>
</dbReference>
<protein>
    <submittedName>
        <fullName evidence="8">G3E family GTPase</fullName>
    </submittedName>
</protein>
<dbReference type="InterPro" id="IPR027417">
    <property type="entry name" value="P-loop_NTPase"/>
</dbReference>
<dbReference type="Pfam" id="PF07683">
    <property type="entry name" value="CobW_C"/>
    <property type="match status" value="1"/>
</dbReference>
<dbReference type="SUPFAM" id="SSF52540">
    <property type="entry name" value="P-loop containing nucleoside triphosphate hydrolases"/>
    <property type="match status" value="1"/>
</dbReference>
<dbReference type="Pfam" id="PF02492">
    <property type="entry name" value="cobW"/>
    <property type="match status" value="1"/>
</dbReference>
<evidence type="ECO:0000256" key="4">
    <source>
        <dbReference type="ARBA" id="ARBA00034320"/>
    </source>
</evidence>
<reference evidence="8 9" key="1">
    <citation type="submission" date="2024-06" db="EMBL/GenBank/DDBJ databases">
        <title>Genomic Encyclopedia of Type Strains, Phase IV (KMG-IV): sequencing the most valuable type-strain genomes for metagenomic binning, comparative biology and taxonomic classification.</title>
        <authorList>
            <person name="Goeker M."/>
        </authorList>
    </citation>
    <scope>NUCLEOTIDE SEQUENCE [LARGE SCALE GENOMIC DNA]</scope>
    <source>
        <strain evidence="8 9">DSM 27865</strain>
    </source>
</reference>
<comment type="similarity">
    <text evidence="4">Belongs to the SIMIBI class G3E GTPase family. ZNG1 subfamily.</text>
</comment>
<accession>A0ABV2N7E9</accession>
<dbReference type="PANTHER" id="PTHR13748:SF62">
    <property type="entry name" value="COBW DOMAIN-CONTAINING PROTEIN"/>
    <property type="match status" value="1"/>
</dbReference>
<keyword evidence="9" id="KW-1185">Reference proteome</keyword>
<dbReference type="InterPro" id="IPR036627">
    <property type="entry name" value="CobW-likC_sf"/>
</dbReference>
<evidence type="ECO:0000256" key="5">
    <source>
        <dbReference type="ARBA" id="ARBA00045658"/>
    </source>
</evidence>
<proteinExistence type="inferred from homology"/>
<comment type="function">
    <text evidence="5">Zinc chaperone that directly transfers zinc cofactor to target proteins, thereby activating them. Zinc is transferred from the CXCC motif in the GTPase domain to the zinc binding site in target proteins in a process requiring GTP hydrolysis.</text>
</comment>
<keyword evidence="2" id="KW-0378">Hydrolase</keyword>
<dbReference type="SUPFAM" id="SSF90002">
    <property type="entry name" value="Hypothetical protein YjiA, C-terminal domain"/>
    <property type="match status" value="1"/>
</dbReference>
<dbReference type="Gene3D" id="3.30.1220.10">
    <property type="entry name" value="CobW-like, C-terminal domain"/>
    <property type="match status" value="1"/>
</dbReference>
<evidence type="ECO:0000313" key="8">
    <source>
        <dbReference type="EMBL" id="MET3794733.1"/>
    </source>
</evidence>
<organism evidence="8 9">
    <name type="scientific">Aquamicrobium terrae</name>
    <dbReference type="NCBI Taxonomy" id="1324945"/>
    <lineage>
        <taxon>Bacteria</taxon>
        <taxon>Pseudomonadati</taxon>
        <taxon>Pseudomonadota</taxon>
        <taxon>Alphaproteobacteria</taxon>
        <taxon>Hyphomicrobiales</taxon>
        <taxon>Phyllobacteriaceae</taxon>
        <taxon>Aquamicrobium</taxon>
    </lineage>
</organism>
<dbReference type="InterPro" id="IPR003495">
    <property type="entry name" value="CobW/HypB/UreG_nucleotide-bd"/>
</dbReference>
<dbReference type="EMBL" id="JBEPML010000028">
    <property type="protein sequence ID" value="MET3794733.1"/>
    <property type="molecule type" value="Genomic_DNA"/>
</dbReference>
<comment type="catalytic activity">
    <reaction evidence="6">
        <text>GTP + H2O = GDP + phosphate + H(+)</text>
        <dbReference type="Rhea" id="RHEA:19669"/>
        <dbReference type="ChEBI" id="CHEBI:15377"/>
        <dbReference type="ChEBI" id="CHEBI:15378"/>
        <dbReference type="ChEBI" id="CHEBI:37565"/>
        <dbReference type="ChEBI" id="CHEBI:43474"/>
        <dbReference type="ChEBI" id="CHEBI:58189"/>
    </reaction>
    <physiologicalReaction direction="left-to-right" evidence="6">
        <dbReference type="Rhea" id="RHEA:19670"/>
    </physiologicalReaction>
</comment>
<name>A0ABV2N7E9_9HYPH</name>
<evidence type="ECO:0000256" key="6">
    <source>
        <dbReference type="ARBA" id="ARBA00049117"/>
    </source>
</evidence>
<dbReference type="RefSeq" id="WP_354199644.1">
    <property type="nucleotide sequence ID" value="NZ_JBEPML010000028.1"/>
</dbReference>
<dbReference type="CDD" id="cd03112">
    <property type="entry name" value="CobW-like"/>
    <property type="match status" value="1"/>
</dbReference>
<dbReference type="SMART" id="SM00833">
    <property type="entry name" value="CobW_C"/>
    <property type="match status" value="1"/>
</dbReference>
<evidence type="ECO:0000256" key="1">
    <source>
        <dbReference type="ARBA" id="ARBA00022741"/>
    </source>
</evidence>
<sequence length="409" mass="45299">MTLHKGKTEIPSAREVFTDATTDNSAEAPVPVTLLTGFLGSGKTTLLSRLVRDQSMARAAIIINEFGEIGIDQLLVTKPKEDMVVLSNGCLCCAVRGELADTLALMWRERASANVPPFDKVVIETSGLADPTSIMLTVTSDEDISRRYVLDGVLTVVDSVQSLAQMDEHPEAVRQIIVADRILLTKNDIAEDGIVKKLCRRIARLNPMATLHNVEHGKIEPQLLFNVHPDGRTDSPEKVAEWLRLEEGEKACGHPYECDCHSDHDHHGRDSHAGCGHDHRHFGAAHSHDIQSYSMFYEGPVTPDGLQVWMDAIARLRGPDMLRIKGLINVEGLPVVIQAVQHLFHPPVELKEWPDNERRSRFVFITRGIGRDEIEATFSALSLHSGKDTGFMLDPQGYERFAKAMTAAL</sequence>
<evidence type="ECO:0000256" key="3">
    <source>
        <dbReference type="ARBA" id="ARBA00023186"/>
    </source>
</evidence>
<evidence type="ECO:0000313" key="9">
    <source>
        <dbReference type="Proteomes" id="UP001549076"/>
    </source>
</evidence>
<keyword evidence="3" id="KW-0143">Chaperone</keyword>
<evidence type="ECO:0000256" key="2">
    <source>
        <dbReference type="ARBA" id="ARBA00022801"/>
    </source>
</evidence>
<feature type="domain" description="CobW C-terminal" evidence="7">
    <location>
        <begin position="290"/>
        <end position="382"/>
    </location>
</feature>
<dbReference type="InterPro" id="IPR051316">
    <property type="entry name" value="Zinc-reg_GTPase_activator"/>
</dbReference>
<keyword evidence="1" id="KW-0547">Nucleotide-binding</keyword>
<dbReference type="Proteomes" id="UP001549076">
    <property type="component" value="Unassembled WGS sequence"/>
</dbReference>
<dbReference type="PANTHER" id="PTHR13748">
    <property type="entry name" value="COBW-RELATED"/>
    <property type="match status" value="1"/>
</dbReference>